<gene>
    <name evidence="3" type="ORF">BpHYR1_009928</name>
</gene>
<keyword evidence="2" id="KW-1133">Transmembrane helix</keyword>
<comment type="caution">
    <text evidence="3">The sequence shown here is derived from an EMBL/GenBank/DDBJ whole genome shotgun (WGS) entry which is preliminary data.</text>
</comment>
<dbReference type="InterPro" id="IPR004156">
    <property type="entry name" value="OATP"/>
</dbReference>
<feature type="transmembrane region" description="Helical" evidence="2">
    <location>
        <begin position="252"/>
        <end position="277"/>
    </location>
</feature>
<dbReference type="GO" id="GO:0016323">
    <property type="term" value="C:basolateral plasma membrane"/>
    <property type="evidence" value="ECO:0007669"/>
    <property type="project" value="TreeGrafter"/>
</dbReference>
<feature type="transmembrane region" description="Helical" evidence="2">
    <location>
        <begin position="205"/>
        <end position="232"/>
    </location>
</feature>
<feature type="transmembrane region" description="Helical" evidence="2">
    <location>
        <begin position="12"/>
        <end position="30"/>
    </location>
</feature>
<organism evidence="3 4">
    <name type="scientific">Brachionus plicatilis</name>
    <name type="common">Marine rotifer</name>
    <name type="synonym">Brachionus muelleri</name>
    <dbReference type="NCBI Taxonomy" id="10195"/>
    <lineage>
        <taxon>Eukaryota</taxon>
        <taxon>Metazoa</taxon>
        <taxon>Spiralia</taxon>
        <taxon>Gnathifera</taxon>
        <taxon>Rotifera</taxon>
        <taxon>Eurotatoria</taxon>
        <taxon>Monogononta</taxon>
        <taxon>Pseudotrocha</taxon>
        <taxon>Ploima</taxon>
        <taxon>Brachionidae</taxon>
        <taxon>Brachionus</taxon>
    </lineage>
</organism>
<evidence type="ECO:0000313" key="4">
    <source>
        <dbReference type="Proteomes" id="UP000276133"/>
    </source>
</evidence>
<name>A0A3M7RSU4_BRAPC</name>
<keyword evidence="2" id="KW-0812">Transmembrane</keyword>
<comment type="similarity">
    <text evidence="2">Belongs to the organo anion transporter (TC 2.A.60) family.</text>
</comment>
<dbReference type="Pfam" id="PF03137">
    <property type="entry name" value="OATP"/>
    <property type="match status" value="1"/>
</dbReference>
<protein>
    <recommendedName>
        <fullName evidence="2">Solute carrier organic anion transporter family member</fullName>
    </recommendedName>
</protein>
<dbReference type="OrthoDB" id="5062115at2759"/>
<feature type="transmembrane region" description="Helical" evidence="2">
    <location>
        <begin position="453"/>
        <end position="471"/>
    </location>
</feature>
<accession>A0A3M7RSU4</accession>
<dbReference type="Proteomes" id="UP000276133">
    <property type="component" value="Unassembled WGS sequence"/>
</dbReference>
<sequence>MLFDFKINDKFIITWLSLCAFLHNILMNGTNNVIISSLQKEFYLSSRETGVYVSVYDIGSLCSSILISFAAARGSKPRWIAFGMIMLFVGCMINVLPHFIKPDHSSQKKFSNSSHVINSDDIVELCNYSLSTQNHQADVYFPRNYTSPASPVDQTKTASSSIFGFQVKYLLYIANIVNGLSSASMTTITFSYIEDFAPSKKLSSVYESIYFVMGAFGVGVGFMITSWCLKIHTDIDRMKELPFWLNPSHPNWIGAWWIPFLAFGIVAFFMAIVITFFPQKIHNQNAHQKLNDLSQLNGTEKKSDKPAFDSLNTDIEVVDNDLDLQERDYEDSKFLSALKNAGSILSIDRVNHDMAKSESILSLEKQSLLEKTLCLFKKPAYILVVICAAIEGLLQNSFLAFAALFLEYQYRLASGSASLVIGILSMPPLIIGGLVSSLIVNKFKSDTRKCLKFIAMVLFVNIFIYAGFMIFCKEPNMVSIEESLNYEHAFTVAEDCNCNKKMFKPVCLKGSNDTFFQSACLAGCFYFDKEKEVYNNCTQVPSSFGEPNTSYFINGLCPTDSSCSLRLVVSYVCIFLLMLMNALTFLPFLKAAIGCIDNEEMNSIGLGFKQFFMNAFGTIPGPIIFGSVIDSTCIYWHDDVNDQSVCKLYNNEKFAFGFGVLGVGFKTVCFILIVLSIRFAKKQQNTK</sequence>
<feature type="transmembrane region" description="Helical" evidence="2">
    <location>
        <begin position="79"/>
        <end position="100"/>
    </location>
</feature>
<dbReference type="GO" id="GO:0006811">
    <property type="term" value="P:monoatomic ion transport"/>
    <property type="evidence" value="ECO:0007669"/>
    <property type="project" value="UniProtKB-KW"/>
</dbReference>
<keyword evidence="1" id="KW-1015">Disulfide bond</keyword>
<dbReference type="GO" id="GO:0015347">
    <property type="term" value="F:sodium-independent organic anion transmembrane transporter activity"/>
    <property type="evidence" value="ECO:0007669"/>
    <property type="project" value="TreeGrafter"/>
</dbReference>
<dbReference type="NCBIfam" id="TIGR00805">
    <property type="entry name" value="oat"/>
    <property type="match status" value="1"/>
</dbReference>
<reference evidence="3 4" key="1">
    <citation type="journal article" date="2018" name="Sci. Rep.">
        <title>Genomic signatures of local adaptation to the degree of environmental predictability in rotifers.</title>
        <authorList>
            <person name="Franch-Gras L."/>
            <person name="Hahn C."/>
            <person name="Garcia-Roger E.M."/>
            <person name="Carmona M.J."/>
            <person name="Serra M."/>
            <person name="Gomez A."/>
        </authorList>
    </citation>
    <scope>NUCLEOTIDE SEQUENCE [LARGE SCALE GENOMIC DNA]</scope>
    <source>
        <strain evidence="3">HYR1</strain>
    </source>
</reference>
<dbReference type="SUPFAM" id="SSF103473">
    <property type="entry name" value="MFS general substrate transporter"/>
    <property type="match status" value="1"/>
</dbReference>
<dbReference type="EMBL" id="REGN01002701">
    <property type="protein sequence ID" value="RNA26631.1"/>
    <property type="molecule type" value="Genomic_DNA"/>
</dbReference>
<evidence type="ECO:0000313" key="3">
    <source>
        <dbReference type="EMBL" id="RNA26631.1"/>
    </source>
</evidence>
<feature type="transmembrane region" description="Helical" evidence="2">
    <location>
        <begin position="610"/>
        <end position="629"/>
    </location>
</feature>
<dbReference type="Gene3D" id="1.20.1250.20">
    <property type="entry name" value="MFS general substrate transporter like domains"/>
    <property type="match status" value="1"/>
</dbReference>
<dbReference type="AlphaFoldDB" id="A0A3M7RSU4"/>
<keyword evidence="2" id="KW-0813">Transport</keyword>
<proteinExistence type="inferred from homology"/>
<dbReference type="InterPro" id="IPR036259">
    <property type="entry name" value="MFS_trans_sf"/>
</dbReference>
<evidence type="ECO:0000256" key="1">
    <source>
        <dbReference type="ARBA" id="ARBA00023157"/>
    </source>
</evidence>
<dbReference type="GO" id="GO:0043252">
    <property type="term" value="P:sodium-independent organic anion transport"/>
    <property type="evidence" value="ECO:0007669"/>
    <property type="project" value="TreeGrafter"/>
</dbReference>
<keyword evidence="2" id="KW-0472">Membrane</keyword>
<keyword evidence="2" id="KW-0406">Ion transport</keyword>
<feature type="transmembrane region" description="Helical" evidence="2">
    <location>
        <begin position="418"/>
        <end position="441"/>
    </location>
</feature>
<feature type="transmembrane region" description="Helical" evidence="2">
    <location>
        <begin position="50"/>
        <end position="72"/>
    </location>
</feature>
<dbReference type="PANTHER" id="PTHR11388">
    <property type="entry name" value="ORGANIC ANION TRANSPORTER"/>
    <property type="match status" value="1"/>
</dbReference>
<feature type="transmembrane region" description="Helical" evidence="2">
    <location>
        <begin position="654"/>
        <end position="677"/>
    </location>
</feature>
<comment type="subcellular location">
    <subcellularLocation>
        <location evidence="2">Cell membrane</location>
        <topology evidence="2">Multi-pass membrane protein</topology>
    </subcellularLocation>
</comment>
<dbReference type="PANTHER" id="PTHR11388:SF142">
    <property type="entry name" value="SOLUTE CARRIER ORGANIC ANION TRANSPORTER FAMILY MEMBER 5A1"/>
    <property type="match status" value="1"/>
</dbReference>
<keyword evidence="4" id="KW-1185">Reference proteome</keyword>
<feature type="transmembrane region" description="Helical" evidence="2">
    <location>
        <begin position="568"/>
        <end position="589"/>
    </location>
</feature>
<feature type="transmembrane region" description="Helical" evidence="2">
    <location>
        <begin position="169"/>
        <end position="193"/>
    </location>
</feature>
<evidence type="ECO:0000256" key="2">
    <source>
        <dbReference type="RuleBase" id="RU362056"/>
    </source>
</evidence>
<feature type="transmembrane region" description="Helical" evidence="2">
    <location>
        <begin position="380"/>
        <end position="406"/>
    </location>
</feature>